<organism evidence="1">
    <name type="scientific">Podoviridae sp. ct8Lf7</name>
    <dbReference type="NCBI Taxonomy" id="2827723"/>
    <lineage>
        <taxon>Viruses</taxon>
        <taxon>Duplodnaviria</taxon>
        <taxon>Heunggongvirae</taxon>
        <taxon>Uroviricota</taxon>
        <taxon>Caudoviricetes</taxon>
    </lineage>
</organism>
<proteinExistence type="predicted"/>
<name>A0A8S5S0B5_9CAUD</name>
<evidence type="ECO:0000313" key="1">
    <source>
        <dbReference type="EMBL" id="DAF44484.1"/>
    </source>
</evidence>
<dbReference type="EMBL" id="BK032511">
    <property type="protein sequence ID" value="DAF44484.1"/>
    <property type="molecule type" value="Genomic_DNA"/>
</dbReference>
<sequence>MVKYSYKNRASLLLSGIYYEIIIYYELTKCK</sequence>
<accession>A0A8S5S0B5</accession>
<reference evidence="1" key="1">
    <citation type="journal article" date="2021" name="Proc. Natl. Acad. Sci. U.S.A.">
        <title>A Catalog of Tens of Thousands of Viruses from Human Metagenomes Reveals Hidden Associations with Chronic Diseases.</title>
        <authorList>
            <person name="Tisza M.J."/>
            <person name="Buck C.B."/>
        </authorList>
    </citation>
    <scope>NUCLEOTIDE SEQUENCE</scope>
    <source>
        <strain evidence="1">Ct8Lf7</strain>
    </source>
</reference>
<protein>
    <submittedName>
        <fullName evidence="1">Uncharacterized protein</fullName>
    </submittedName>
</protein>